<feature type="compositionally biased region" description="Basic residues" evidence="1">
    <location>
        <begin position="202"/>
        <end position="217"/>
    </location>
</feature>
<dbReference type="InterPro" id="IPR036063">
    <property type="entry name" value="Smr_dom_sf"/>
</dbReference>
<dbReference type="Pfam" id="PF26286">
    <property type="entry name" value="UBA_10"/>
    <property type="match status" value="1"/>
</dbReference>
<dbReference type="InterPro" id="IPR058864">
    <property type="entry name" value="UBA_10"/>
</dbReference>
<dbReference type="InterPro" id="IPR009060">
    <property type="entry name" value="UBA-like_sf"/>
</dbReference>
<keyword evidence="4" id="KW-1185">Reference proteome</keyword>
<protein>
    <recommendedName>
        <fullName evidence="2">DUF1771 domain-containing protein</fullName>
    </recommendedName>
</protein>
<evidence type="ECO:0000313" key="4">
    <source>
        <dbReference type="Proteomes" id="UP000799291"/>
    </source>
</evidence>
<evidence type="ECO:0000313" key="3">
    <source>
        <dbReference type="EMBL" id="KAF2676185.1"/>
    </source>
</evidence>
<gene>
    <name evidence="3" type="ORF">K458DRAFT_380305</name>
</gene>
<dbReference type="PANTHER" id="PTHR46535:SF1">
    <property type="entry name" value="NEDD4-BINDING PROTEIN 2"/>
    <property type="match status" value="1"/>
</dbReference>
<evidence type="ECO:0000259" key="2">
    <source>
        <dbReference type="SMART" id="SM01162"/>
    </source>
</evidence>
<dbReference type="GO" id="GO:0004519">
    <property type="term" value="F:endonuclease activity"/>
    <property type="evidence" value="ECO:0007669"/>
    <property type="project" value="TreeGrafter"/>
</dbReference>
<dbReference type="CDD" id="cd14279">
    <property type="entry name" value="CUE"/>
    <property type="match status" value="1"/>
</dbReference>
<dbReference type="InterPro" id="IPR052772">
    <property type="entry name" value="Endo/PolyKinase_Domain-Protein"/>
</dbReference>
<evidence type="ECO:0000256" key="1">
    <source>
        <dbReference type="SAM" id="MobiDB-lite"/>
    </source>
</evidence>
<dbReference type="Proteomes" id="UP000799291">
    <property type="component" value="Unassembled WGS sequence"/>
</dbReference>
<reference evidence="3" key="1">
    <citation type="journal article" date="2020" name="Stud. Mycol.">
        <title>101 Dothideomycetes genomes: a test case for predicting lifestyles and emergence of pathogens.</title>
        <authorList>
            <person name="Haridas S."/>
            <person name="Albert R."/>
            <person name="Binder M."/>
            <person name="Bloem J."/>
            <person name="Labutti K."/>
            <person name="Salamov A."/>
            <person name="Andreopoulos B."/>
            <person name="Baker S."/>
            <person name="Barry K."/>
            <person name="Bills G."/>
            <person name="Bluhm B."/>
            <person name="Cannon C."/>
            <person name="Castanera R."/>
            <person name="Culley D."/>
            <person name="Daum C."/>
            <person name="Ezra D."/>
            <person name="Gonzalez J."/>
            <person name="Henrissat B."/>
            <person name="Kuo A."/>
            <person name="Liang C."/>
            <person name="Lipzen A."/>
            <person name="Lutzoni F."/>
            <person name="Magnuson J."/>
            <person name="Mondo S."/>
            <person name="Nolan M."/>
            <person name="Ohm R."/>
            <person name="Pangilinan J."/>
            <person name="Park H.-J."/>
            <person name="Ramirez L."/>
            <person name="Alfaro M."/>
            <person name="Sun H."/>
            <person name="Tritt A."/>
            <person name="Yoshinaga Y."/>
            <person name="Zwiers L.-H."/>
            <person name="Turgeon B."/>
            <person name="Goodwin S."/>
            <person name="Spatafora J."/>
            <person name="Crous P."/>
            <person name="Grigoriev I."/>
        </authorList>
    </citation>
    <scope>NUCLEOTIDE SEQUENCE</scope>
    <source>
        <strain evidence="3">CBS 122367</strain>
    </source>
</reference>
<dbReference type="SUPFAM" id="SSF46934">
    <property type="entry name" value="UBA-like"/>
    <property type="match status" value="1"/>
</dbReference>
<dbReference type="GO" id="GO:0005634">
    <property type="term" value="C:nucleus"/>
    <property type="evidence" value="ECO:0007669"/>
    <property type="project" value="TreeGrafter"/>
</dbReference>
<accession>A0A6G1IDH7</accession>
<feature type="region of interest" description="Disordered" evidence="1">
    <location>
        <begin position="195"/>
        <end position="246"/>
    </location>
</feature>
<proteinExistence type="predicted"/>
<dbReference type="InterPro" id="IPR013899">
    <property type="entry name" value="DUF1771"/>
</dbReference>
<feature type="region of interest" description="Disordered" evidence="1">
    <location>
        <begin position="106"/>
        <end position="126"/>
    </location>
</feature>
<dbReference type="PANTHER" id="PTHR46535">
    <property type="entry name" value="NEDD4-BINDING PROTEIN 2"/>
    <property type="match status" value="1"/>
</dbReference>
<dbReference type="SUPFAM" id="SSF160443">
    <property type="entry name" value="SMR domain-like"/>
    <property type="match status" value="1"/>
</dbReference>
<name>A0A6G1IDH7_9PLEO</name>
<organism evidence="3 4">
    <name type="scientific">Lentithecium fluviatile CBS 122367</name>
    <dbReference type="NCBI Taxonomy" id="1168545"/>
    <lineage>
        <taxon>Eukaryota</taxon>
        <taxon>Fungi</taxon>
        <taxon>Dikarya</taxon>
        <taxon>Ascomycota</taxon>
        <taxon>Pezizomycotina</taxon>
        <taxon>Dothideomycetes</taxon>
        <taxon>Pleosporomycetidae</taxon>
        <taxon>Pleosporales</taxon>
        <taxon>Massarineae</taxon>
        <taxon>Lentitheciaceae</taxon>
        <taxon>Lentithecium</taxon>
    </lineage>
</organism>
<dbReference type="AlphaFoldDB" id="A0A6G1IDH7"/>
<dbReference type="EMBL" id="MU005638">
    <property type="protein sequence ID" value="KAF2676185.1"/>
    <property type="molecule type" value="Genomic_DNA"/>
</dbReference>
<dbReference type="Gene3D" id="3.30.1370.110">
    <property type="match status" value="1"/>
</dbReference>
<dbReference type="OrthoDB" id="443981at2759"/>
<feature type="region of interest" description="Disordered" evidence="1">
    <location>
        <begin position="55"/>
        <end position="85"/>
    </location>
</feature>
<feature type="domain" description="DUF1771" evidence="2">
    <location>
        <begin position="381"/>
        <end position="447"/>
    </location>
</feature>
<sequence>MGEDIQTLEQEYCPPLDPALVHAIYLDFAGHADGLQQTKELLDGLKQAAATEQLTEFDPSGSSGDAVRSSPSKQGSDDLDSNAETWTSQTTVTDYTGLSNDIAALGLRSPDGSSSEESLNGGYFTDTKQFDTQTKELLLAETFPTLRPELVAYTLKKCNGDFGKATDELLNHVYFEDARASPTEETVVAKGIDAFSEEHHVPQRKKKKGKQKKHKQKCSAYDTSPTSGSEADPCPTPPTNKWKDSGRDVEFITSRINLPTKVVSSMYHHNGASLAATILAAIKKDMALHEKDEPDAALVQPAIELTADFPKVDLEYAISIVRLASPSTANAHELAKALTVYPSLKPNSQADLKLVPHYAPANLSDSTSEPTNLPILPSTAVPRSTASLAAARSSAFTQASAAYRRGKSDHLMKAAAGYYSQLARDYTSNLHASSESDADALVSSQSTSTTLDLHGVSVPSATRIAKERTLAWWDGLGEARIPGGGRRGVGDGYRIVTGLGRHSEGGRGKLGPAVVKSLVGEGWKVEVGSGELVVWGLARRR</sequence>
<dbReference type="SMART" id="SM01162">
    <property type="entry name" value="DUF1771"/>
    <property type="match status" value="1"/>
</dbReference>